<name>A0A7S1YBF2_9STRA</name>
<dbReference type="AlphaFoldDB" id="A0A7S1YBF2"/>
<gene>
    <name evidence="1" type="ORF">GOCE00092_LOCUS15649</name>
</gene>
<organism evidence="1">
    <name type="scientific">Grammatophora oceanica</name>
    <dbReference type="NCBI Taxonomy" id="210454"/>
    <lineage>
        <taxon>Eukaryota</taxon>
        <taxon>Sar</taxon>
        <taxon>Stramenopiles</taxon>
        <taxon>Ochrophyta</taxon>
        <taxon>Bacillariophyta</taxon>
        <taxon>Fragilariophyceae</taxon>
        <taxon>Fragilariophycidae</taxon>
        <taxon>Rhabdonematales</taxon>
        <taxon>Grammatophoraceae</taxon>
        <taxon>Grammatophora</taxon>
    </lineage>
</organism>
<dbReference type="EMBL" id="HBGK01029997">
    <property type="protein sequence ID" value="CAD9288335.1"/>
    <property type="molecule type" value="Transcribed_RNA"/>
</dbReference>
<accession>A0A7S1YBF2</accession>
<reference evidence="1" key="1">
    <citation type="submission" date="2021-01" db="EMBL/GenBank/DDBJ databases">
        <authorList>
            <person name="Corre E."/>
            <person name="Pelletier E."/>
            <person name="Niang G."/>
            <person name="Scheremetjew M."/>
            <person name="Finn R."/>
            <person name="Kale V."/>
            <person name="Holt S."/>
            <person name="Cochrane G."/>
            <person name="Meng A."/>
            <person name="Brown T."/>
            <person name="Cohen L."/>
        </authorList>
    </citation>
    <scope>NUCLEOTIDE SEQUENCE</scope>
    <source>
        <strain evidence="1">CCMP 410</strain>
    </source>
</reference>
<proteinExistence type="predicted"/>
<evidence type="ECO:0000313" key="1">
    <source>
        <dbReference type="EMBL" id="CAD9288335.1"/>
    </source>
</evidence>
<sequence length="128" mass="14309">MNRYVRENMICPLKCEVREHHVEIELEASRPWATTRRERMIFAFLSVASSQQSLHLNGLTPHSLLPLNAPSELALASGLDDTVAVVFGFPPSFPLFNCLAAPSGRLPTRLLRFRRFRTPPAAVTVVAI</sequence>
<protein>
    <submittedName>
        <fullName evidence="1">Uncharacterized protein</fullName>
    </submittedName>
</protein>